<dbReference type="AlphaFoldDB" id="A0A0A9HJU0"/>
<keyword evidence="1" id="KW-0812">Transmembrane</keyword>
<organism evidence="2">
    <name type="scientific">Arundo donax</name>
    <name type="common">Giant reed</name>
    <name type="synonym">Donax arundinaceus</name>
    <dbReference type="NCBI Taxonomy" id="35708"/>
    <lineage>
        <taxon>Eukaryota</taxon>
        <taxon>Viridiplantae</taxon>
        <taxon>Streptophyta</taxon>
        <taxon>Embryophyta</taxon>
        <taxon>Tracheophyta</taxon>
        <taxon>Spermatophyta</taxon>
        <taxon>Magnoliopsida</taxon>
        <taxon>Liliopsida</taxon>
        <taxon>Poales</taxon>
        <taxon>Poaceae</taxon>
        <taxon>PACMAD clade</taxon>
        <taxon>Arundinoideae</taxon>
        <taxon>Arundineae</taxon>
        <taxon>Arundo</taxon>
    </lineage>
</organism>
<keyword evidence="1" id="KW-0472">Membrane</keyword>
<protein>
    <submittedName>
        <fullName evidence="2">Uncharacterized protein</fullName>
    </submittedName>
</protein>
<proteinExistence type="predicted"/>
<keyword evidence="1" id="KW-1133">Transmembrane helix</keyword>
<accession>A0A0A9HJU0</accession>
<name>A0A0A9HJU0_ARUDO</name>
<evidence type="ECO:0000256" key="1">
    <source>
        <dbReference type="SAM" id="Phobius"/>
    </source>
</evidence>
<reference evidence="2" key="1">
    <citation type="submission" date="2014-09" db="EMBL/GenBank/DDBJ databases">
        <authorList>
            <person name="Magalhaes I.L.F."/>
            <person name="Oliveira U."/>
            <person name="Santos F.R."/>
            <person name="Vidigal T.H.D.A."/>
            <person name="Brescovit A.D."/>
            <person name="Santos A.J."/>
        </authorList>
    </citation>
    <scope>NUCLEOTIDE SEQUENCE</scope>
    <source>
        <tissue evidence="2">Shoot tissue taken approximately 20 cm above the soil surface</tissue>
    </source>
</reference>
<sequence length="37" mass="4369">MSLTSTICREINFWNFLNFFASVCSSVFFYSSLIMVY</sequence>
<feature type="transmembrane region" description="Helical" evidence="1">
    <location>
        <begin position="12"/>
        <end position="36"/>
    </location>
</feature>
<dbReference type="EMBL" id="GBRH01164758">
    <property type="protein sequence ID" value="JAE33138.1"/>
    <property type="molecule type" value="Transcribed_RNA"/>
</dbReference>
<reference evidence="2" key="2">
    <citation type="journal article" date="2015" name="Data Brief">
        <title>Shoot transcriptome of the giant reed, Arundo donax.</title>
        <authorList>
            <person name="Barrero R.A."/>
            <person name="Guerrero F.D."/>
            <person name="Moolhuijzen P."/>
            <person name="Goolsby J.A."/>
            <person name="Tidwell J."/>
            <person name="Bellgard S.E."/>
            <person name="Bellgard M.I."/>
        </authorList>
    </citation>
    <scope>NUCLEOTIDE SEQUENCE</scope>
    <source>
        <tissue evidence="2">Shoot tissue taken approximately 20 cm above the soil surface</tissue>
    </source>
</reference>
<evidence type="ECO:0000313" key="2">
    <source>
        <dbReference type="EMBL" id="JAE33138.1"/>
    </source>
</evidence>